<name>G1XNA0_ARTOA</name>
<keyword evidence="1" id="KW-0812">Transmembrane</keyword>
<dbReference type="RefSeq" id="XP_011125997.1">
    <property type="nucleotide sequence ID" value="XM_011127695.1"/>
</dbReference>
<dbReference type="EMBL" id="ADOT01000260">
    <property type="protein sequence ID" value="EGX45359.1"/>
    <property type="molecule type" value="Genomic_DNA"/>
</dbReference>
<sequence>MYQGYCAGKDTAVVPTVTQVDSQTITQTTTQTIVGATKVVELTAPQTDTVVKTISIITNTVTTSTASVVTVVIYSAITTTLNGTSLEELASQWKGSRGLQTGDKVAIAIGVIAGVLLLVALLYIVVLQTQNMMMKQQLNSYREPQLGGIQRPISMFDS</sequence>
<evidence type="ECO:0000313" key="3">
    <source>
        <dbReference type="Proteomes" id="UP000008784"/>
    </source>
</evidence>
<evidence type="ECO:0008006" key="4">
    <source>
        <dbReference type="Google" id="ProtNLM"/>
    </source>
</evidence>
<protein>
    <recommendedName>
        <fullName evidence="4">Mid2 domain-containing protein</fullName>
    </recommendedName>
</protein>
<dbReference type="AlphaFoldDB" id="G1XNA0"/>
<keyword evidence="1" id="KW-1133">Transmembrane helix</keyword>
<evidence type="ECO:0000256" key="1">
    <source>
        <dbReference type="SAM" id="Phobius"/>
    </source>
</evidence>
<evidence type="ECO:0000313" key="2">
    <source>
        <dbReference type="EMBL" id="EGX45359.1"/>
    </source>
</evidence>
<proteinExistence type="predicted"/>
<dbReference type="InParanoid" id="G1XNA0"/>
<keyword evidence="3" id="KW-1185">Reference proteome</keyword>
<dbReference type="GeneID" id="22896993"/>
<comment type="caution">
    <text evidence="2">The sequence shown here is derived from an EMBL/GenBank/DDBJ whole genome shotgun (WGS) entry which is preliminary data.</text>
</comment>
<keyword evidence="1" id="KW-0472">Membrane</keyword>
<organism evidence="2 3">
    <name type="scientific">Arthrobotrys oligospora (strain ATCC 24927 / CBS 115.81 / DSM 1491)</name>
    <name type="common">Nematode-trapping fungus</name>
    <name type="synonym">Didymozoophaga oligospora</name>
    <dbReference type="NCBI Taxonomy" id="756982"/>
    <lineage>
        <taxon>Eukaryota</taxon>
        <taxon>Fungi</taxon>
        <taxon>Dikarya</taxon>
        <taxon>Ascomycota</taxon>
        <taxon>Pezizomycotina</taxon>
        <taxon>Orbiliomycetes</taxon>
        <taxon>Orbiliales</taxon>
        <taxon>Orbiliaceae</taxon>
        <taxon>Orbilia</taxon>
        <taxon>Orbilia oligospora</taxon>
    </lineage>
</organism>
<feature type="transmembrane region" description="Helical" evidence="1">
    <location>
        <begin position="105"/>
        <end position="126"/>
    </location>
</feature>
<accession>G1XNA0</accession>
<dbReference type="HOGENOM" id="CLU_1668961_0_0_1"/>
<reference evidence="2 3" key="1">
    <citation type="journal article" date="2011" name="PLoS Pathog.">
        <title>Genomic and proteomic analyses of the fungus Arthrobotrys oligospora provide insights into nematode-trap formation.</title>
        <authorList>
            <person name="Yang J."/>
            <person name="Wang L."/>
            <person name="Ji X."/>
            <person name="Feng Y."/>
            <person name="Li X."/>
            <person name="Zou C."/>
            <person name="Xu J."/>
            <person name="Ren Y."/>
            <person name="Mi Q."/>
            <person name="Wu J."/>
            <person name="Liu S."/>
            <person name="Liu Y."/>
            <person name="Huang X."/>
            <person name="Wang H."/>
            <person name="Niu X."/>
            <person name="Li J."/>
            <person name="Liang L."/>
            <person name="Luo Y."/>
            <person name="Ji K."/>
            <person name="Zhou W."/>
            <person name="Yu Z."/>
            <person name="Li G."/>
            <person name="Liu Y."/>
            <person name="Li L."/>
            <person name="Qiao M."/>
            <person name="Feng L."/>
            <person name="Zhang K.-Q."/>
        </authorList>
    </citation>
    <scope>NUCLEOTIDE SEQUENCE [LARGE SCALE GENOMIC DNA]</scope>
    <source>
        <strain evidence="3">ATCC 24927 / CBS 115.81 / DSM 1491</strain>
    </source>
</reference>
<gene>
    <name evidence="2" type="ORF">AOL_s00170g66</name>
</gene>
<dbReference type="Proteomes" id="UP000008784">
    <property type="component" value="Unassembled WGS sequence"/>
</dbReference>